<dbReference type="AlphaFoldDB" id="A0AAV4IR15"/>
<dbReference type="Gene3D" id="1.20.1250.20">
    <property type="entry name" value="MFS general substrate transporter like domains"/>
    <property type="match status" value="1"/>
</dbReference>
<dbReference type="Proteomes" id="UP000762676">
    <property type="component" value="Unassembled WGS sequence"/>
</dbReference>
<dbReference type="SUPFAM" id="SSF103473">
    <property type="entry name" value="MFS general substrate transporter"/>
    <property type="match status" value="1"/>
</dbReference>
<feature type="transmembrane region" description="Helical" evidence="1">
    <location>
        <begin position="62"/>
        <end position="81"/>
    </location>
</feature>
<feature type="transmembrane region" description="Helical" evidence="1">
    <location>
        <begin position="30"/>
        <end position="50"/>
    </location>
</feature>
<dbReference type="InterPro" id="IPR036259">
    <property type="entry name" value="MFS_trans_sf"/>
</dbReference>
<proteinExistence type="predicted"/>
<reference evidence="2 3" key="1">
    <citation type="journal article" date="2021" name="Elife">
        <title>Chloroplast acquisition without the gene transfer in kleptoplastic sea slugs, Plakobranchus ocellatus.</title>
        <authorList>
            <person name="Maeda T."/>
            <person name="Takahashi S."/>
            <person name="Yoshida T."/>
            <person name="Shimamura S."/>
            <person name="Takaki Y."/>
            <person name="Nagai Y."/>
            <person name="Toyoda A."/>
            <person name="Suzuki Y."/>
            <person name="Arimoto A."/>
            <person name="Ishii H."/>
            <person name="Satoh N."/>
            <person name="Nishiyama T."/>
            <person name="Hasebe M."/>
            <person name="Maruyama T."/>
            <person name="Minagawa J."/>
            <person name="Obokata J."/>
            <person name="Shigenobu S."/>
        </authorList>
    </citation>
    <scope>NUCLEOTIDE SEQUENCE [LARGE SCALE GENOMIC DNA]</scope>
</reference>
<organism evidence="2 3">
    <name type="scientific">Elysia marginata</name>
    <dbReference type="NCBI Taxonomy" id="1093978"/>
    <lineage>
        <taxon>Eukaryota</taxon>
        <taxon>Metazoa</taxon>
        <taxon>Spiralia</taxon>
        <taxon>Lophotrochozoa</taxon>
        <taxon>Mollusca</taxon>
        <taxon>Gastropoda</taxon>
        <taxon>Heterobranchia</taxon>
        <taxon>Euthyneura</taxon>
        <taxon>Panpulmonata</taxon>
        <taxon>Sacoglossa</taxon>
        <taxon>Placobranchoidea</taxon>
        <taxon>Plakobranchidae</taxon>
        <taxon>Elysia</taxon>
    </lineage>
</organism>
<protein>
    <submittedName>
        <fullName evidence="2">Monocarboxylate transporter 12</fullName>
    </submittedName>
</protein>
<comment type="caution">
    <text evidence="2">The sequence shown here is derived from an EMBL/GenBank/DDBJ whole genome shotgun (WGS) entry which is preliminary data.</text>
</comment>
<name>A0AAV4IR15_9GAST</name>
<gene>
    <name evidence="2" type="ORF">ElyMa_001357400</name>
</gene>
<keyword evidence="1" id="KW-1133">Transmembrane helix</keyword>
<keyword evidence="1" id="KW-0812">Transmembrane</keyword>
<keyword evidence="1" id="KW-0472">Membrane</keyword>
<evidence type="ECO:0000256" key="1">
    <source>
        <dbReference type="SAM" id="Phobius"/>
    </source>
</evidence>
<accession>A0AAV4IR15</accession>
<evidence type="ECO:0000313" key="3">
    <source>
        <dbReference type="Proteomes" id="UP000762676"/>
    </source>
</evidence>
<sequence length="87" mass="9222">MSVYSPGNYGALCPCVMVDLKGLDAVGESYGMLLMFMGISNLMGAPLGGFLYDICGSFSPPFVLHGLFLVGSGVIVLPLLCKKDRKQ</sequence>
<dbReference type="EMBL" id="BMAT01002688">
    <property type="protein sequence ID" value="GFS11843.1"/>
    <property type="molecule type" value="Genomic_DNA"/>
</dbReference>
<keyword evidence="3" id="KW-1185">Reference proteome</keyword>
<evidence type="ECO:0000313" key="2">
    <source>
        <dbReference type="EMBL" id="GFS11843.1"/>
    </source>
</evidence>